<dbReference type="Pfam" id="PF19062">
    <property type="entry name" value="DUF5758"/>
    <property type="match status" value="1"/>
</dbReference>
<sequence>MRRTHIFREDGSLFESFEVNGKGEKDGVLVRFHGDGTKLVHCHYKNGVRNGGYGRWFLGGQQKISCDYADGVRKGEYTKWDSFGDVVERRLYKKGEIMKVRNYVCRGAGSMELNEEYENGILTGRKIVTIFGLNKERVSVGEYTTFGVMDGKFMYWVRDVKISEIIFVGGKKHGEQYYYHMGSGWMYKFMTYNKGLRDGSYMEWNEGGQIVREANYKSDSLHGLCKVWYPGGMLKCHVVYVEGKVRSIVALNDEKGNSCVISELNSIAWGAGYIFDHETKTNRFAYIRFAIPYGAKRLTIFSDNFVCRVSAVTVIDIVDLSGKSHKEAKSLCDKKMEFGVGKVIISDQFDTDILKPDGEGIKVHLHQEHCNQWFQKLMPFLTSLFKLNEIQ</sequence>
<protein>
    <recommendedName>
        <fullName evidence="2">MORN repeat-containing protein</fullName>
    </recommendedName>
</protein>
<dbReference type="SUPFAM" id="SSF82185">
    <property type="entry name" value="Histone H3 K4-specific methyltransferase SET7/9 N-terminal domain"/>
    <property type="match status" value="2"/>
</dbReference>
<organism evidence="1">
    <name type="scientific">Hyperionvirus sp</name>
    <dbReference type="NCBI Taxonomy" id="2487770"/>
    <lineage>
        <taxon>Viruses</taxon>
        <taxon>Varidnaviria</taxon>
        <taxon>Bamfordvirae</taxon>
        <taxon>Nucleocytoviricota</taxon>
        <taxon>Megaviricetes</taxon>
        <taxon>Imitervirales</taxon>
        <taxon>Mimiviridae</taxon>
        <taxon>Klosneuvirinae</taxon>
    </lineage>
</organism>
<dbReference type="EMBL" id="MK072406">
    <property type="protein sequence ID" value="AYV84407.1"/>
    <property type="molecule type" value="Genomic_DNA"/>
</dbReference>
<dbReference type="InterPro" id="IPR043919">
    <property type="entry name" value="DUF5758"/>
</dbReference>
<name>A0A3G5AB39_9VIRU</name>
<gene>
    <name evidence="1" type="ORF">Hyperionvirus24_29</name>
</gene>
<reference evidence="1" key="1">
    <citation type="submission" date="2018-10" db="EMBL/GenBank/DDBJ databases">
        <title>Hidden diversity of soil giant viruses.</title>
        <authorList>
            <person name="Schulz F."/>
            <person name="Alteio L."/>
            <person name="Goudeau D."/>
            <person name="Ryan E.M."/>
            <person name="Malmstrom R.R."/>
            <person name="Blanchard J."/>
            <person name="Woyke T."/>
        </authorList>
    </citation>
    <scope>NUCLEOTIDE SEQUENCE</scope>
    <source>
        <strain evidence="1">HYV1</strain>
    </source>
</reference>
<evidence type="ECO:0008006" key="2">
    <source>
        <dbReference type="Google" id="ProtNLM"/>
    </source>
</evidence>
<accession>A0A3G5AB39</accession>
<proteinExistence type="predicted"/>
<dbReference type="Gene3D" id="2.20.110.10">
    <property type="entry name" value="Histone H3 K4-specific methyltransferase SET7/9 N-terminal domain"/>
    <property type="match status" value="2"/>
</dbReference>
<evidence type="ECO:0000313" key="1">
    <source>
        <dbReference type="EMBL" id="AYV84407.1"/>
    </source>
</evidence>